<keyword evidence="3" id="KW-1185">Reference proteome</keyword>
<evidence type="ECO:0000256" key="1">
    <source>
        <dbReference type="SAM" id="MobiDB-lite"/>
    </source>
</evidence>
<sequence length="80" mass="9048">MSGSVRAGNSSRPPRPPGTTDNNQRRIWIQAEAESRNGHFLLAVTRPAGRRRPSSSENSGRLKLRTPAQTWTPVNYYCYY</sequence>
<feature type="compositionally biased region" description="Polar residues" evidence="1">
    <location>
        <begin position="1"/>
        <end position="12"/>
    </location>
</feature>
<protein>
    <submittedName>
        <fullName evidence="2">Uncharacterized protein</fullName>
    </submittedName>
</protein>
<evidence type="ECO:0000313" key="3">
    <source>
        <dbReference type="Proteomes" id="UP000314294"/>
    </source>
</evidence>
<comment type="caution">
    <text evidence="2">The sequence shown here is derived from an EMBL/GenBank/DDBJ whole genome shotgun (WGS) entry which is preliminary data.</text>
</comment>
<dbReference type="EMBL" id="SRLO01000221">
    <property type="protein sequence ID" value="TNN66330.1"/>
    <property type="molecule type" value="Genomic_DNA"/>
</dbReference>
<name>A0A4Z2HL98_9TELE</name>
<reference evidence="2 3" key="1">
    <citation type="submission" date="2019-03" db="EMBL/GenBank/DDBJ databases">
        <title>First draft genome of Liparis tanakae, snailfish: a comprehensive survey of snailfish specific genes.</title>
        <authorList>
            <person name="Kim W."/>
            <person name="Song I."/>
            <person name="Jeong J.-H."/>
            <person name="Kim D."/>
            <person name="Kim S."/>
            <person name="Ryu S."/>
            <person name="Song J.Y."/>
            <person name="Lee S.K."/>
        </authorList>
    </citation>
    <scope>NUCLEOTIDE SEQUENCE [LARGE SCALE GENOMIC DNA]</scope>
    <source>
        <tissue evidence="2">Muscle</tissue>
    </source>
</reference>
<feature type="region of interest" description="Disordered" evidence="1">
    <location>
        <begin position="1"/>
        <end position="25"/>
    </location>
</feature>
<dbReference type="AlphaFoldDB" id="A0A4Z2HL98"/>
<dbReference type="Proteomes" id="UP000314294">
    <property type="component" value="Unassembled WGS sequence"/>
</dbReference>
<feature type="region of interest" description="Disordered" evidence="1">
    <location>
        <begin position="44"/>
        <end position="63"/>
    </location>
</feature>
<organism evidence="2 3">
    <name type="scientific">Liparis tanakae</name>
    <name type="common">Tanaka's snailfish</name>
    <dbReference type="NCBI Taxonomy" id="230148"/>
    <lineage>
        <taxon>Eukaryota</taxon>
        <taxon>Metazoa</taxon>
        <taxon>Chordata</taxon>
        <taxon>Craniata</taxon>
        <taxon>Vertebrata</taxon>
        <taxon>Euteleostomi</taxon>
        <taxon>Actinopterygii</taxon>
        <taxon>Neopterygii</taxon>
        <taxon>Teleostei</taxon>
        <taxon>Neoteleostei</taxon>
        <taxon>Acanthomorphata</taxon>
        <taxon>Eupercaria</taxon>
        <taxon>Perciformes</taxon>
        <taxon>Cottioidei</taxon>
        <taxon>Cottales</taxon>
        <taxon>Liparidae</taxon>
        <taxon>Liparis</taxon>
    </lineage>
</organism>
<accession>A0A4Z2HL98</accession>
<evidence type="ECO:0000313" key="2">
    <source>
        <dbReference type="EMBL" id="TNN66330.1"/>
    </source>
</evidence>
<gene>
    <name evidence="2" type="ORF">EYF80_023466</name>
</gene>
<proteinExistence type="predicted"/>